<dbReference type="GO" id="GO:0008270">
    <property type="term" value="F:zinc ion binding"/>
    <property type="evidence" value="ECO:0007669"/>
    <property type="project" value="UniProtKB-KW"/>
</dbReference>
<evidence type="ECO:0000313" key="6">
    <source>
        <dbReference type="EMBL" id="CAG7837316.1"/>
    </source>
</evidence>
<proteinExistence type="predicted"/>
<feature type="domain" description="FYVE-type" evidence="5">
    <location>
        <begin position="1"/>
        <end position="53"/>
    </location>
</feature>
<evidence type="ECO:0000256" key="4">
    <source>
        <dbReference type="PROSITE-ProRule" id="PRU00091"/>
    </source>
</evidence>
<keyword evidence="3" id="KW-0862">Zinc</keyword>
<dbReference type="PANTHER" id="PTHR46603:SF1">
    <property type="entry name" value="ABSCISSION_NOCUT CHECKPOINT REGULATOR"/>
    <property type="match status" value="1"/>
</dbReference>
<dbReference type="InterPro" id="IPR017455">
    <property type="entry name" value="Znf_FYVE-rel"/>
</dbReference>
<dbReference type="GO" id="GO:0009838">
    <property type="term" value="P:abscission"/>
    <property type="evidence" value="ECO:0007669"/>
    <property type="project" value="TreeGrafter"/>
</dbReference>
<keyword evidence="2 4" id="KW-0863">Zinc-finger</keyword>
<organism evidence="6 7">
    <name type="scientific">Allacma fusca</name>
    <dbReference type="NCBI Taxonomy" id="39272"/>
    <lineage>
        <taxon>Eukaryota</taxon>
        <taxon>Metazoa</taxon>
        <taxon>Ecdysozoa</taxon>
        <taxon>Arthropoda</taxon>
        <taxon>Hexapoda</taxon>
        <taxon>Collembola</taxon>
        <taxon>Symphypleona</taxon>
        <taxon>Sminthuridae</taxon>
        <taxon>Allacma</taxon>
    </lineage>
</organism>
<dbReference type="Pfam" id="PF01363">
    <property type="entry name" value="FYVE"/>
    <property type="match status" value="1"/>
</dbReference>
<dbReference type="AlphaFoldDB" id="A0A8J2Q6T2"/>
<evidence type="ECO:0000256" key="3">
    <source>
        <dbReference type="ARBA" id="ARBA00022833"/>
    </source>
</evidence>
<reference evidence="6" key="1">
    <citation type="submission" date="2021-06" db="EMBL/GenBank/DDBJ databases">
        <authorList>
            <person name="Hodson N. C."/>
            <person name="Mongue J. A."/>
            <person name="Jaron S. K."/>
        </authorList>
    </citation>
    <scope>NUCLEOTIDE SEQUENCE</scope>
</reference>
<dbReference type="SMART" id="SM00064">
    <property type="entry name" value="FYVE"/>
    <property type="match status" value="1"/>
</dbReference>
<dbReference type="GO" id="GO:0044878">
    <property type="term" value="P:mitotic cytokinesis checkpoint signaling"/>
    <property type="evidence" value="ECO:0007669"/>
    <property type="project" value="TreeGrafter"/>
</dbReference>
<evidence type="ECO:0000259" key="5">
    <source>
        <dbReference type="PROSITE" id="PS50178"/>
    </source>
</evidence>
<keyword evidence="7" id="KW-1185">Reference proteome</keyword>
<protein>
    <recommendedName>
        <fullName evidence="5">FYVE-type domain-containing protein</fullName>
    </recommendedName>
</protein>
<dbReference type="GO" id="GO:0005813">
    <property type="term" value="C:centrosome"/>
    <property type="evidence" value="ECO:0007669"/>
    <property type="project" value="TreeGrafter"/>
</dbReference>
<dbReference type="CDD" id="cd00065">
    <property type="entry name" value="FYVE_like_SF"/>
    <property type="match status" value="1"/>
</dbReference>
<dbReference type="PROSITE" id="PS50178">
    <property type="entry name" value="ZF_FYVE"/>
    <property type="match status" value="1"/>
</dbReference>
<evidence type="ECO:0000313" key="7">
    <source>
        <dbReference type="Proteomes" id="UP000708208"/>
    </source>
</evidence>
<dbReference type="Proteomes" id="UP000708208">
    <property type="component" value="Unassembled WGS sequence"/>
</dbReference>
<name>A0A8J2Q6T2_9HEXA</name>
<comment type="caution">
    <text evidence="6">The sequence shown here is derived from an EMBL/GenBank/DDBJ whole genome shotgun (WGS) entry which is preliminary data.</text>
</comment>
<dbReference type="GO" id="GO:0030496">
    <property type="term" value="C:midbody"/>
    <property type="evidence" value="ECO:0007669"/>
    <property type="project" value="TreeGrafter"/>
</dbReference>
<evidence type="ECO:0000256" key="1">
    <source>
        <dbReference type="ARBA" id="ARBA00022723"/>
    </source>
</evidence>
<keyword evidence="1" id="KW-0479">Metal-binding</keyword>
<sequence length="347" mass="39130">MSCHGCSGAFGFLNRERGCPQCGFAYCKKCLRFKAQVEGKSLNVCKRCYEISNAGASGNKLERSLSFTEAVHVIKAMNRLESLENPARPPIVLYSEDAKPDVESLRVGLSPQDQALVDRLANLRNSQNNRRKSGDPAEDIAQRLAHLRGEDPEAAASLRKMNPLLMSNRKQETDDDLLERVSREADMDQRYKENLTTDIEERLRRLRGETINPPTSGELGSSDAMDVAPHDEDELTEEQQVQKIIDRFKAEVEIEKTTGVDDDQSCEINLDVSSEEEDLQDDQICRICDARASLSCKECDGDVFCAGCFQEFHREIGEVHKPSKIKIKLIFPFKKNLFYDHAKSLSH</sequence>
<dbReference type="OrthoDB" id="5407799at2759"/>
<dbReference type="GO" id="GO:0032154">
    <property type="term" value="C:cleavage furrow"/>
    <property type="evidence" value="ECO:0007669"/>
    <property type="project" value="TreeGrafter"/>
</dbReference>
<dbReference type="GO" id="GO:0032266">
    <property type="term" value="F:phosphatidylinositol-3-phosphate binding"/>
    <property type="evidence" value="ECO:0007669"/>
    <property type="project" value="TreeGrafter"/>
</dbReference>
<gene>
    <name evidence="6" type="ORF">AFUS01_LOCUS46448</name>
</gene>
<dbReference type="Pfam" id="PF22586">
    <property type="entry name" value="ANCHR-like_BBOX"/>
    <property type="match status" value="1"/>
</dbReference>
<evidence type="ECO:0000256" key="2">
    <source>
        <dbReference type="ARBA" id="ARBA00022771"/>
    </source>
</evidence>
<dbReference type="EMBL" id="CAJVCH010571366">
    <property type="protein sequence ID" value="CAG7837316.1"/>
    <property type="molecule type" value="Genomic_DNA"/>
</dbReference>
<accession>A0A8J2Q6T2</accession>
<dbReference type="PANTHER" id="PTHR46603">
    <property type="entry name" value="ABSCISSION/NOCUT CHECKPOINT REGULATOR"/>
    <property type="match status" value="1"/>
</dbReference>
<dbReference type="InterPro" id="IPR000306">
    <property type="entry name" value="Znf_FYVE"/>
</dbReference>